<dbReference type="FunFam" id="3.40.47.10:FF:000014">
    <property type="entry name" value="Chalcone synthase 1"/>
    <property type="match status" value="1"/>
</dbReference>
<dbReference type="Pfam" id="PF02797">
    <property type="entry name" value="Chal_sti_synt_C"/>
    <property type="match status" value="1"/>
</dbReference>
<dbReference type="GO" id="GO:0016210">
    <property type="term" value="F:naringenin-chalcone synthase activity"/>
    <property type="evidence" value="ECO:0007669"/>
    <property type="project" value="UniProtKB-EC"/>
</dbReference>
<dbReference type="GO" id="GO:0030639">
    <property type="term" value="P:polyketide biosynthetic process"/>
    <property type="evidence" value="ECO:0007669"/>
    <property type="project" value="TreeGrafter"/>
</dbReference>
<dbReference type="InterPro" id="IPR001099">
    <property type="entry name" value="Chalcone/stilbene_synt_N"/>
</dbReference>
<dbReference type="GO" id="GO:0009813">
    <property type="term" value="P:flavonoid biosynthetic process"/>
    <property type="evidence" value="ECO:0007669"/>
    <property type="project" value="UniProtKB-UniPathway"/>
</dbReference>
<evidence type="ECO:0000259" key="10">
    <source>
        <dbReference type="Pfam" id="PF00195"/>
    </source>
</evidence>
<dbReference type="EC" id="2.3.1.74" evidence="4"/>
<dbReference type="UniPathway" id="UPA00154"/>
<dbReference type="InterPro" id="IPR016039">
    <property type="entry name" value="Thiolase-like"/>
</dbReference>
<evidence type="ECO:0000256" key="5">
    <source>
        <dbReference type="ARBA" id="ARBA00022679"/>
    </source>
</evidence>
<accession>A0A0C5CNH3</accession>
<comment type="similarity">
    <text evidence="3 9">Belongs to the thiolase-like superfamily. Chalcone/stilbene synthases family.</text>
</comment>
<evidence type="ECO:0000256" key="6">
    <source>
        <dbReference type="ARBA" id="ARBA00023241"/>
    </source>
</evidence>
<gene>
    <name evidence="12" type="primary">CHSL3</name>
</gene>
<dbReference type="FunFam" id="3.40.47.10:FF:000025">
    <property type="entry name" value="Chalcone synthase 2"/>
    <property type="match status" value="1"/>
</dbReference>
<dbReference type="PANTHER" id="PTHR11877">
    <property type="entry name" value="HYDROXYMETHYLGLUTARYL-COA SYNTHASE"/>
    <property type="match status" value="1"/>
</dbReference>
<dbReference type="Pfam" id="PF00195">
    <property type="entry name" value="Chal_sti_synt_N"/>
    <property type="match status" value="1"/>
</dbReference>
<evidence type="ECO:0000256" key="3">
    <source>
        <dbReference type="ARBA" id="ARBA00005531"/>
    </source>
</evidence>
<keyword evidence="5 9" id="KW-0808">Transferase</keyword>
<protein>
    <recommendedName>
        <fullName evidence="4">chalcone synthase</fullName>
        <ecNumber evidence="4">2.3.1.74</ecNumber>
    </recommendedName>
</protein>
<proteinExistence type="evidence at transcript level"/>
<comment type="function">
    <text evidence="1">The primary product of this enzyme is 4,2',4',6'-tetrahydroxychalcone (also termed naringenin-chalcone or chalcone) which can under specific conditions spontaneously isomerize into naringenin.</text>
</comment>
<evidence type="ECO:0000256" key="4">
    <source>
        <dbReference type="ARBA" id="ARBA00012975"/>
    </source>
</evidence>
<evidence type="ECO:0000256" key="7">
    <source>
        <dbReference type="ARBA" id="ARBA00023315"/>
    </source>
</evidence>
<evidence type="ECO:0000259" key="11">
    <source>
        <dbReference type="Pfam" id="PF02797"/>
    </source>
</evidence>
<dbReference type="Gene3D" id="3.40.47.10">
    <property type="match status" value="2"/>
</dbReference>
<organism evidence="12">
    <name type="scientific">Pogostemon cablin</name>
    <name type="common">Patchouli</name>
    <name type="synonym">Mentha cablin</name>
    <dbReference type="NCBI Taxonomy" id="28511"/>
    <lineage>
        <taxon>Eukaryota</taxon>
        <taxon>Viridiplantae</taxon>
        <taxon>Streptophyta</taxon>
        <taxon>Embryophyta</taxon>
        <taxon>Tracheophyta</taxon>
        <taxon>Spermatophyta</taxon>
        <taxon>Magnoliopsida</taxon>
        <taxon>eudicotyledons</taxon>
        <taxon>Gunneridae</taxon>
        <taxon>Pentapetalae</taxon>
        <taxon>asterids</taxon>
        <taxon>lamiids</taxon>
        <taxon>Lamiales</taxon>
        <taxon>Lamiaceae</taxon>
        <taxon>Lamioideae</taxon>
        <taxon>Pogostemoneae</taxon>
        <taxon>Pogostemon</taxon>
    </lineage>
</organism>
<evidence type="ECO:0000256" key="9">
    <source>
        <dbReference type="RuleBase" id="RU003633"/>
    </source>
</evidence>
<keyword evidence="7 9" id="KW-0012">Acyltransferase</keyword>
<dbReference type="SMR" id="A0A0C5CNH3"/>
<dbReference type="InterPro" id="IPR011141">
    <property type="entry name" value="Polyketide_synthase_type-III"/>
</dbReference>
<dbReference type="EMBL" id="KJ768879">
    <property type="protein sequence ID" value="AJO53278.1"/>
    <property type="molecule type" value="mRNA"/>
</dbReference>
<dbReference type="GO" id="GO:0042803">
    <property type="term" value="F:protein homodimerization activity"/>
    <property type="evidence" value="ECO:0007669"/>
    <property type="project" value="UniProtKB-ARBA"/>
</dbReference>
<comment type="pathway">
    <text evidence="2">Secondary metabolite biosynthesis; flavonoid biosynthesis.</text>
</comment>
<feature type="domain" description="Chalcone/stilbene synthase C-terminal" evidence="11">
    <location>
        <begin position="238"/>
        <end position="388"/>
    </location>
</feature>
<name>A0A0C5CNH3_POGCB</name>
<evidence type="ECO:0000313" key="12">
    <source>
        <dbReference type="EMBL" id="AJO53278.1"/>
    </source>
</evidence>
<sequence length="390" mass="42424">MGTVEDVRMTPRANGLATILAIGTANPSNCVPQETYPDYYFRVTNSEHMTELKNKFRVVCEKSMTKQRYFHLTEDILKENPNIASHSLPSLDARMAITLAEVPKLGQQAAEKAIGEWGQPKSKITHLIFCTITCCNMPGPDCTLTNLLGLSPSVKRFTIYNQGCGSGGTALRMAKDLAENNAGARVLVVCSDIYAMYFRGPSPDNVSDVVAQALFGDGAAAVIVGSDPAAGVERPIFELAWAVPVLFPNTEDYGPGIWTEAGILHTLHKYIPAMIGENVEKGMKEAVAPLRISDWNSLFWIVHPAGRAVLDKVEEGLSLLPEKLACSRHVMTLYGNMISPTSLFVMDEMRKTSALKGLSTTGEGLDWGVFCAFGPGTTMETIILRSFPTN</sequence>
<evidence type="ECO:0000256" key="8">
    <source>
        <dbReference type="PIRSR" id="PIRSR000451-1"/>
    </source>
</evidence>
<dbReference type="CDD" id="cd00831">
    <property type="entry name" value="CHS_like"/>
    <property type="match status" value="1"/>
</dbReference>
<reference evidence="12" key="1">
    <citation type="journal article" date="2015" name="Biol. Plant.">
        <title>Characterization of genes coding phenylalanine ammonia lyase and chalcone synthase in four Pogostemon cablin cultivars.</title>
        <authorList>
            <person name="Zeng S."/>
            <person name="Ouyang P."/>
            <person name="Mo X."/>
            <person name="Wang Y."/>
        </authorList>
    </citation>
    <scope>NUCLEOTIDE SEQUENCE</scope>
    <source>
        <strain evidence="12">A</strain>
    </source>
</reference>
<evidence type="ECO:0000256" key="2">
    <source>
        <dbReference type="ARBA" id="ARBA00004966"/>
    </source>
</evidence>
<dbReference type="AlphaFoldDB" id="A0A0C5CNH3"/>
<dbReference type="SUPFAM" id="SSF53901">
    <property type="entry name" value="Thiolase-like"/>
    <property type="match status" value="2"/>
</dbReference>
<feature type="active site" description="Acyl-thioester intermediate" evidence="8">
    <location>
        <position position="164"/>
    </location>
</feature>
<evidence type="ECO:0000256" key="1">
    <source>
        <dbReference type="ARBA" id="ARBA00002969"/>
    </source>
</evidence>
<dbReference type="PANTHER" id="PTHR11877:SF80">
    <property type="entry name" value="CHALCONE SYNTHASE 1"/>
    <property type="match status" value="1"/>
</dbReference>
<keyword evidence="6" id="KW-0284">Flavonoid biosynthesis</keyword>
<dbReference type="PIRSF" id="PIRSF000451">
    <property type="entry name" value="PKS_III"/>
    <property type="match status" value="1"/>
</dbReference>
<feature type="domain" description="Chalcone/stilbene synthase N-terminal" evidence="10">
    <location>
        <begin position="5"/>
        <end position="228"/>
    </location>
</feature>
<dbReference type="InterPro" id="IPR012328">
    <property type="entry name" value="Chalcone/stilbene_synt_C"/>
</dbReference>